<protein>
    <submittedName>
        <fullName evidence="2">Uncharacterized protein</fullName>
    </submittedName>
</protein>
<reference evidence="3" key="1">
    <citation type="submission" date="2015-05" db="EMBL/GenBank/DDBJ databases">
        <authorList>
            <person name="Fogelqvist Johan"/>
        </authorList>
    </citation>
    <scope>NUCLEOTIDE SEQUENCE [LARGE SCALE GENOMIC DNA]</scope>
</reference>
<dbReference type="Proteomes" id="UP000045706">
    <property type="component" value="Unassembled WGS sequence"/>
</dbReference>
<name>A0A0G4NGF4_VERLO</name>
<proteinExistence type="predicted"/>
<organism evidence="2 3">
    <name type="scientific">Verticillium longisporum</name>
    <name type="common">Verticillium dahliae var. longisporum</name>
    <dbReference type="NCBI Taxonomy" id="100787"/>
    <lineage>
        <taxon>Eukaryota</taxon>
        <taxon>Fungi</taxon>
        <taxon>Dikarya</taxon>
        <taxon>Ascomycota</taxon>
        <taxon>Pezizomycotina</taxon>
        <taxon>Sordariomycetes</taxon>
        <taxon>Hypocreomycetidae</taxon>
        <taxon>Glomerellales</taxon>
        <taxon>Plectosphaerellaceae</taxon>
        <taxon>Verticillium</taxon>
    </lineage>
</organism>
<feature type="compositionally biased region" description="Basic residues" evidence="1">
    <location>
        <begin position="30"/>
        <end position="42"/>
    </location>
</feature>
<evidence type="ECO:0000256" key="1">
    <source>
        <dbReference type="SAM" id="MobiDB-lite"/>
    </source>
</evidence>
<evidence type="ECO:0000313" key="2">
    <source>
        <dbReference type="EMBL" id="CRK45498.1"/>
    </source>
</evidence>
<feature type="region of interest" description="Disordered" evidence="1">
    <location>
        <begin position="1"/>
        <end position="58"/>
    </location>
</feature>
<dbReference type="AlphaFoldDB" id="A0A0G4NGF4"/>
<feature type="non-terminal residue" evidence="2">
    <location>
        <position position="1"/>
    </location>
</feature>
<dbReference type="EMBL" id="CVQI01034837">
    <property type="protein sequence ID" value="CRK45498.1"/>
    <property type="molecule type" value="Genomic_DNA"/>
</dbReference>
<gene>
    <name evidence="2" type="ORF">BN1723_019741</name>
</gene>
<evidence type="ECO:0000313" key="3">
    <source>
        <dbReference type="Proteomes" id="UP000045706"/>
    </source>
</evidence>
<sequence length="58" mass="6986">CSPAQDSPGRQVRYRGPEPGNQVHCWTSQGHRRRRVRRRRLPPRVPPTHPRRWLLDLR</sequence>
<accession>A0A0G4NGF4</accession>